<dbReference type="InterPro" id="IPR036638">
    <property type="entry name" value="HLH_DNA-bd_sf"/>
</dbReference>
<dbReference type="CTD" id="36340988"/>
<dbReference type="OMA" id="CRKREST"/>
<proteinExistence type="predicted"/>
<dbReference type="GeneID" id="36340988"/>
<accession>W6UNG0</accession>
<comment type="caution">
    <text evidence="3">The sequence shown here is derived from an EMBL/GenBank/DDBJ whole genome shotgun (WGS) entry which is preliminary data.</text>
</comment>
<protein>
    <recommendedName>
        <fullName evidence="2">BHLH domain-containing protein</fullName>
    </recommendedName>
</protein>
<dbReference type="OrthoDB" id="6264573at2759"/>
<dbReference type="PROSITE" id="PS50888">
    <property type="entry name" value="BHLH"/>
    <property type="match status" value="1"/>
</dbReference>
<evidence type="ECO:0000259" key="2">
    <source>
        <dbReference type="PROSITE" id="PS50888"/>
    </source>
</evidence>
<dbReference type="KEGG" id="egl:EGR_05273"/>
<keyword evidence="4" id="KW-1185">Reference proteome</keyword>
<dbReference type="RefSeq" id="XP_024350993.1">
    <property type="nucleotide sequence ID" value="XM_024494522.1"/>
</dbReference>
<dbReference type="SUPFAM" id="SSF47459">
    <property type="entry name" value="HLH, helix-loop-helix DNA-binding domain"/>
    <property type="match status" value="1"/>
</dbReference>
<gene>
    <name evidence="3" type="ORF">EGR_05273</name>
</gene>
<organism evidence="3 4">
    <name type="scientific">Echinococcus granulosus</name>
    <name type="common">Hydatid tapeworm</name>
    <dbReference type="NCBI Taxonomy" id="6210"/>
    <lineage>
        <taxon>Eukaryota</taxon>
        <taxon>Metazoa</taxon>
        <taxon>Spiralia</taxon>
        <taxon>Lophotrochozoa</taxon>
        <taxon>Platyhelminthes</taxon>
        <taxon>Cestoda</taxon>
        <taxon>Eucestoda</taxon>
        <taxon>Cyclophyllidea</taxon>
        <taxon>Taeniidae</taxon>
        <taxon>Echinococcus</taxon>
        <taxon>Echinococcus granulosus group</taxon>
    </lineage>
</organism>
<dbReference type="InterPro" id="IPR043790">
    <property type="entry name" value="DUF5732"/>
</dbReference>
<dbReference type="Proteomes" id="UP000019149">
    <property type="component" value="Unassembled WGS sequence"/>
</dbReference>
<dbReference type="Gene3D" id="4.10.280.10">
    <property type="entry name" value="Helix-loop-helix DNA-binding domain"/>
    <property type="match status" value="1"/>
</dbReference>
<dbReference type="InterPro" id="IPR011598">
    <property type="entry name" value="bHLH_dom"/>
</dbReference>
<evidence type="ECO:0000313" key="4">
    <source>
        <dbReference type="Proteomes" id="UP000019149"/>
    </source>
</evidence>
<dbReference type="AlphaFoldDB" id="W6UNG0"/>
<dbReference type="GO" id="GO:0046983">
    <property type="term" value="F:protein dimerization activity"/>
    <property type="evidence" value="ECO:0007669"/>
    <property type="project" value="InterPro"/>
</dbReference>
<sequence>MNPNRTFLPLIGFASSTPPVPQEQQSQQQQTYQPIFVIPISAPSAPVEPIIVDLSNNVQSSVPPIAPKLDTPIPSISGAGIGKRPLLPLDDREMRRKVKKQNMERRRRAYISDKLSSLYDLAISLIGEKPHHQSHQRTEIVDMLNQCVSVLQSLLEFLKTEPELQLKLRRLELTSIKESSDKQRRRRQSSTMSRGAVVAVKENVLPRASAFTPVGRNRMTITSTPLSTSPRQHHGCPPVGRGRKRESSGLNCLTPLLAENTAASSSSTTPSTSTSYSLLEKTQLLNRSRESSLPDIWRPYRG</sequence>
<evidence type="ECO:0000313" key="3">
    <source>
        <dbReference type="EMBL" id="EUB59797.1"/>
    </source>
</evidence>
<feature type="compositionally biased region" description="Polar residues" evidence="1">
    <location>
        <begin position="219"/>
        <end position="230"/>
    </location>
</feature>
<dbReference type="Pfam" id="PF19003">
    <property type="entry name" value="DUF5732"/>
    <property type="match status" value="1"/>
</dbReference>
<feature type="domain" description="BHLH" evidence="2">
    <location>
        <begin position="95"/>
        <end position="154"/>
    </location>
</feature>
<feature type="region of interest" description="Disordered" evidence="1">
    <location>
        <begin position="215"/>
        <end position="248"/>
    </location>
</feature>
<dbReference type="EMBL" id="APAU02000038">
    <property type="protein sequence ID" value="EUB59797.1"/>
    <property type="molecule type" value="Genomic_DNA"/>
</dbReference>
<evidence type="ECO:0000256" key="1">
    <source>
        <dbReference type="SAM" id="MobiDB-lite"/>
    </source>
</evidence>
<reference evidence="3 4" key="1">
    <citation type="journal article" date="2013" name="Nat. Genet.">
        <title>The genome of the hydatid tapeworm Echinococcus granulosus.</title>
        <authorList>
            <person name="Zheng H."/>
            <person name="Zhang W."/>
            <person name="Zhang L."/>
            <person name="Zhang Z."/>
            <person name="Li J."/>
            <person name="Lu G."/>
            <person name="Zhu Y."/>
            <person name="Wang Y."/>
            <person name="Huang Y."/>
            <person name="Liu J."/>
            <person name="Kang H."/>
            <person name="Chen J."/>
            <person name="Wang L."/>
            <person name="Chen A."/>
            <person name="Yu S."/>
            <person name="Gao Z."/>
            <person name="Jin L."/>
            <person name="Gu W."/>
            <person name="Wang Z."/>
            <person name="Zhao L."/>
            <person name="Shi B."/>
            <person name="Wen H."/>
            <person name="Lin R."/>
            <person name="Jones M.K."/>
            <person name="Brejova B."/>
            <person name="Vinar T."/>
            <person name="Zhao G."/>
            <person name="McManus D.P."/>
            <person name="Chen Z."/>
            <person name="Zhou Y."/>
            <person name="Wang S."/>
        </authorList>
    </citation>
    <scope>NUCLEOTIDE SEQUENCE [LARGE SCALE GENOMIC DNA]</scope>
</reference>
<name>W6UNG0_ECHGR</name>